<organism evidence="2 3">
    <name type="scientific">Bacillus smithii 7_3_47FAA</name>
    <dbReference type="NCBI Taxonomy" id="665952"/>
    <lineage>
        <taxon>Bacteria</taxon>
        <taxon>Bacillati</taxon>
        <taxon>Bacillota</taxon>
        <taxon>Bacilli</taxon>
        <taxon>Bacillales</taxon>
        <taxon>Bacillaceae</taxon>
        <taxon>Bacillus</taxon>
    </lineage>
</organism>
<evidence type="ECO:0000259" key="1">
    <source>
        <dbReference type="Pfam" id="PF13581"/>
    </source>
</evidence>
<dbReference type="PATRIC" id="fig|665952.3.peg.386"/>
<dbReference type="HOGENOM" id="CLU_129722_1_0_9"/>
<evidence type="ECO:0000313" key="2">
    <source>
        <dbReference type="EMBL" id="EHL79365.1"/>
    </source>
</evidence>
<accession>G9QHI7</accession>
<comment type="caution">
    <text evidence="2">The sequence shown here is derived from an EMBL/GenBank/DDBJ whole genome shotgun (WGS) entry which is preliminary data.</text>
</comment>
<dbReference type="CDD" id="cd16934">
    <property type="entry name" value="HATPase_RsbT-like"/>
    <property type="match status" value="1"/>
</dbReference>
<dbReference type="Gene3D" id="3.30.565.10">
    <property type="entry name" value="Histidine kinase-like ATPase, C-terminal domain"/>
    <property type="match status" value="1"/>
</dbReference>
<reference evidence="2 3" key="1">
    <citation type="submission" date="2011-09" db="EMBL/GenBank/DDBJ databases">
        <title>The Genome Sequence of Bacillus smithii 7_3_47FAA.</title>
        <authorList>
            <consortium name="The Broad Institute Genome Sequencing Platform"/>
            <person name="Earl A."/>
            <person name="Ward D."/>
            <person name="Feldgarden M."/>
            <person name="Gevers D."/>
            <person name="Daigneault M."/>
            <person name="Strauss J."/>
            <person name="Allen-Vercoe E."/>
            <person name="Young S.K."/>
            <person name="Zeng Q."/>
            <person name="Gargeya S."/>
            <person name="Fitzgerald M."/>
            <person name="Haas B."/>
            <person name="Abouelleil A."/>
            <person name="Alvarado L."/>
            <person name="Arachchi H.M."/>
            <person name="Berlin A."/>
            <person name="Brown A."/>
            <person name="Chapman S.B."/>
            <person name="Chen Z."/>
            <person name="Dunbar C."/>
            <person name="Freedman E."/>
            <person name="Gearin G."/>
            <person name="Goldberg J."/>
            <person name="Griggs A."/>
            <person name="Gujja S."/>
            <person name="Heiman D."/>
            <person name="Howarth C."/>
            <person name="Larson L."/>
            <person name="Lui A."/>
            <person name="MacDonald P.J.P."/>
            <person name="Montmayeur A."/>
            <person name="Murphy C."/>
            <person name="Neiman D."/>
            <person name="Pearson M."/>
            <person name="Priest M."/>
            <person name="Roberts A."/>
            <person name="Saif S."/>
            <person name="Shea T."/>
            <person name="Shenoy N."/>
            <person name="Sisk P."/>
            <person name="Stolte C."/>
            <person name="Sykes S."/>
            <person name="Wortman J."/>
            <person name="Nusbaum C."/>
            <person name="Birren B."/>
        </authorList>
    </citation>
    <scope>NUCLEOTIDE SEQUENCE [LARGE SCALE GENOMIC DNA]</scope>
    <source>
        <strain evidence="2 3">7_3_47FAA</strain>
    </source>
</reference>
<dbReference type="Proteomes" id="UP000011747">
    <property type="component" value="Unassembled WGS sequence"/>
</dbReference>
<dbReference type="EMBL" id="ACWF01000016">
    <property type="protein sequence ID" value="EHL79365.1"/>
    <property type="molecule type" value="Genomic_DNA"/>
</dbReference>
<dbReference type="AlphaFoldDB" id="G9QHI7"/>
<dbReference type="Pfam" id="PF13581">
    <property type="entry name" value="HATPase_c_2"/>
    <property type="match status" value="1"/>
</dbReference>
<dbReference type="InterPro" id="IPR036890">
    <property type="entry name" value="HATPase_C_sf"/>
</dbReference>
<proteinExistence type="predicted"/>
<dbReference type="InterPro" id="IPR003594">
    <property type="entry name" value="HATPase_dom"/>
</dbReference>
<gene>
    <name evidence="2" type="ORF">HMPREF1015_01246</name>
</gene>
<dbReference type="SUPFAM" id="SSF55874">
    <property type="entry name" value="ATPase domain of HSP90 chaperone/DNA topoisomerase II/histidine kinase"/>
    <property type="match status" value="1"/>
</dbReference>
<keyword evidence="3" id="KW-1185">Reference proteome</keyword>
<name>G9QHI7_9BACI</name>
<evidence type="ECO:0000313" key="3">
    <source>
        <dbReference type="Proteomes" id="UP000011747"/>
    </source>
</evidence>
<sequence>MYRVAIDDERDVYMASSIGKKVAEEFGLDKIQQTKLVVSIMELARNIIYYAAKGEIFIIPVPNYGIEIVAIDQGPGIKEIEKVLKSEIRSKKGLGLGLSGVQRLMDEFEITSKENIGTRIRAVKWLNERQGNHH</sequence>
<feature type="domain" description="Histidine kinase/HSP90-like ATPase" evidence="1">
    <location>
        <begin position="12"/>
        <end position="124"/>
    </location>
</feature>
<protein>
    <recommendedName>
        <fullName evidence="1">Histidine kinase/HSP90-like ATPase domain-containing protein</fullName>
    </recommendedName>
</protein>
<dbReference type="RefSeq" id="WP_003352660.1">
    <property type="nucleotide sequence ID" value="NZ_JH414740.1"/>
</dbReference>